<accession>A0A101HSU9</accession>
<dbReference type="PATRIC" id="fig|1184387.3.peg.2098"/>
<dbReference type="PANTHER" id="PTHR46211:SF1">
    <property type="entry name" value="GLYCEROPHOSPHODIESTER PHOSPHODIESTERASE, CYTOPLASMIC"/>
    <property type="match status" value="1"/>
</dbReference>
<evidence type="ECO:0000313" key="2">
    <source>
        <dbReference type="EMBL" id="KUK82370.1"/>
    </source>
</evidence>
<dbReference type="InterPro" id="IPR017946">
    <property type="entry name" value="PLC-like_Pdiesterase_TIM-brl"/>
</dbReference>
<dbReference type="InterPro" id="IPR030395">
    <property type="entry name" value="GP_PDE_dom"/>
</dbReference>
<dbReference type="EMBL" id="LGGP01000002">
    <property type="protein sequence ID" value="KUK82370.1"/>
    <property type="molecule type" value="Genomic_DNA"/>
</dbReference>
<comment type="caution">
    <text evidence="2">The sequence shown here is derived from an EMBL/GenBank/DDBJ whole genome shotgun (WGS) entry which is preliminary data.</text>
</comment>
<gene>
    <name evidence="2" type="ORF">XD94_0034</name>
</gene>
<evidence type="ECO:0000259" key="1">
    <source>
        <dbReference type="PROSITE" id="PS51704"/>
    </source>
</evidence>
<reference evidence="3" key="1">
    <citation type="journal article" date="2015" name="MBio">
        <title>Genome-Resolved Metagenomic Analysis Reveals Roles for Candidate Phyla and Other Microbial Community Members in Biogeochemical Transformations in Oil Reservoirs.</title>
        <authorList>
            <person name="Hu P."/>
            <person name="Tom L."/>
            <person name="Singh A."/>
            <person name="Thomas B.C."/>
            <person name="Baker B.J."/>
            <person name="Piceno Y.M."/>
            <person name="Andersen G.L."/>
            <person name="Banfield J.F."/>
        </authorList>
    </citation>
    <scope>NUCLEOTIDE SEQUENCE [LARGE SCALE GENOMIC DNA]</scope>
</reference>
<protein>
    <submittedName>
        <fullName evidence="2">Glycerophosphoryl diester phosphodiesterase</fullName>
    </submittedName>
</protein>
<dbReference type="GO" id="GO:0008081">
    <property type="term" value="F:phosphoric diester hydrolase activity"/>
    <property type="evidence" value="ECO:0007669"/>
    <property type="project" value="InterPro"/>
</dbReference>
<dbReference type="AlphaFoldDB" id="A0A101HSU9"/>
<dbReference type="GO" id="GO:0006629">
    <property type="term" value="P:lipid metabolic process"/>
    <property type="evidence" value="ECO:0007669"/>
    <property type="project" value="InterPro"/>
</dbReference>
<dbReference type="Pfam" id="PF03009">
    <property type="entry name" value="GDPD"/>
    <property type="match status" value="1"/>
</dbReference>
<sequence length="107" mass="12023">MTAVRELAPEIPIGLVVGYLTSLVWSVDVDFYSVSTTILNDRFIQRARSMGRDVHVWTVNNTDAMSRYSSMGVASIITDRPDALSQLLLRKAEMSIFQLRVLSILMT</sequence>
<dbReference type="PROSITE" id="PS51704">
    <property type="entry name" value="GP_PDE"/>
    <property type="match status" value="1"/>
</dbReference>
<dbReference type="Gene3D" id="3.20.20.190">
    <property type="entry name" value="Phosphatidylinositol (PI) phosphodiesterase"/>
    <property type="match status" value="1"/>
</dbReference>
<dbReference type="Proteomes" id="UP000054092">
    <property type="component" value="Unassembled WGS sequence"/>
</dbReference>
<name>A0A101HSU9_9BACT</name>
<feature type="domain" description="GP-PDE" evidence="1">
    <location>
        <begin position="1"/>
        <end position="88"/>
    </location>
</feature>
<dbReference type="SUPFAM" id="SSF51695">
    <property type="entry name" value="PLC-like phosphodiesterases"/>
    <property type="match status" value="1"/>
</dbReference>
<proteinExistence type="predicted"/>
<evidence type="ECO:0000313" key="3">
    <source>
        <dbReference type="Proteomes" id="UP000054092"/>
    </source>
</evidence>
<dbReference type="PANTHER" id="PTHR46211">
    <property type="entry name" value="GLYCEROPHOSPHORYL DIESTER PHOSPHODIESTERASE"/>
    <property type="match status" value="1"/>
</dbReference>
<organism evidence="2 3">
    <name type="scientific">Mesotoga prima</name>
    <dbReference type="NCBI Taxonomy" id="1184387"/>
    <lineage>
        <taxon>Bacteria</taxon>
        <taxon>Thermotogati</taxon>
        <taxon>Thermotogota</taxon>
        <taxon>Thermotogae</taxon>
        <taxon>Kosmotogales</taxon>
        <taxon>Kosmotogaceae</taxon>
        <taxon>Mesotoga</taxon>
    </lineage>
</organism>